<keyword evidence="4 6" id="KW-0689">Ribosomal protein</keyword>
<evidence type="ECO:0000313" key="8">
    <source>
        <dbReference type="EMBL" id="AQT69844.1"/>
    </source>
</evidence>
<dbReference type="NCBIfam" id="NF004123">
    <property type="entry name" value="PRK05610.1"/>
    <property type="match status" value="1"/>
</dbReference>
<comment type="function">
    <text evidence="6">One of the primary rRNA binding proteins, it binds specifically to the 5'-end of 16S ribosomal RNA.</text>
</comment>
<evidence type="ECO:0000256" key="2">
    <source>
        <dbReference type="ARBA" id="ARBA00022730"/>
    </source>
</evidence>
<keyword evidence="9" id="KW-1185">Reference proteome</keyword>
<reference evidence="9" key="1">
    <citation type="submission" date="2017-02" db="EMBL/GenBank/DDBJ databases">
        <title>Comparative genomics and description of representatives of a novel lineage of planctomycetes thriving in anoxic sediments.</title>
        <authorList>
            <person name="Spring S."/>
            <person name="Bunk B."/>
            <person name="Sproer C."/>
        </authorList>
    </citation>
    <scope>NUCLEOTIDE SEQUENCE [LARGE SCALE GENOMIC DNA]</scope>
    <source>
        <strain evidence="9">ST-NAGAB-D1</strain>
    </source>
</reference>
<dbReference type="PANTHER" id="PTHR10744">
    <property type="entry name" value="40S RIBOSOMAL PROTEIN S11 FAMILY MEMBER"/>
    <property type="match status" value="1"/>
</dbReference>
<keyword evidence="2 6" id="KW-0699">rRNA-binding</keyword>
<evidence type="ECO:0000256" key="4">
    <source>
        <dbReference type="ARBA" id="ARBA00022980"/>
    </source>
</evidence>
<dbReference type="RefSeq" id="WP_146663490.1">
    <property type="nucleotide sequence ID" value="NZ_CP019791.1"/>
</dbReference>
<dbReference type="GO" id="GO:0019843">
    <property type="term" value="F:rRNA binding"/>
    <property type="evidence" value="ECO:0007669"/>
    <property type="project" value="UniProtKB-UniRule"/>
</dbReference>
<dbReference type="PROSITE" id="PS00056">
    <property type="entry name" value="RIBOSOMAL_S17"/>
    <property type="match status" value="1"/>
</dbReference>
<dbReference type="Proteomes" id="UP000189674">
    <property type="component" value="Chromosome"/>
</dbReference>
<dbReference type="GO" id="GO:0022627">
    <property type="term" value="C:cytosolic small ribosomal subunit"/>
    <property type="evidence" value="ECO:0007669"/>
    <property type="project" value="UniProtKB-UniRule"/>
</dbReference>
<dbReference type="GO" id="GO:0003735">
    <property type="term" value="F:structural constituent of ribosome"/>
    <property type="evidence" value="ECO:0007669"/>
    <property type="project" value="UniProtKB-UniRule"/>
</dbReference>
<evidence type="ECO:0000256" key="5">
    <source>
        <dbReference type="ARBA" id="ARBA00023274"/>
    </source>
</evidence>
<dbReference type="HAMAP" id="MF_01345_B">
    <property type="entry name" value="Ribosomal_uS17_B"/>
    <property type="match status" value="1"/>
</dbReference>
<keyword evidence="5 6" id="KW-0687">Ribonucleoprotein</keyword>
<gene>
    <name evidence="6 8" type="primary">rpsQ</name>
    <name evidence="8" type="ORF">STSP2_03042</name>
</gene>
<dbReference type="AlphaFoldDB" id="A0A1U9NQ38"/>
<dbReference type="KEGG" id="alus:STSP2_03042"/>
<evidence type="ECO:0000256" key="1">
    <source>
        <dbReference type="ARBA" id="ARBA00010254"/>
    </source>
</evidence>
<dbReference type="CDD" id="cd00364">
    <property type="entry name" value="Ribosomal_uS17"/>
    <property type="match status" value="1"/>
</dbReference>
<evidence type="ECO:0000256" key="3">
    <source>
        <dbReference type="ARBA" id="ARBA00022884"/>
    </source>
</evidence>
<dbReference type="InterPro" id="IPR019984">
    <property type="entry name" value="Ribosomal_uS17_bact/chlr"/>
</dbReference>
<name>A0A1U9NQ38_9BACT</name>
<sequence length="87" mass="9877">MDTSIQKRLKRGVVVSRSGDKSIRVQINYLVKHPMYGKYIRRRTKLGVHDPKNVANIGDTVDIAQCKPISKSKSWRLVSVVEKGIVE</sequence>
<dbReference type="SUPFAM" id="SSF50249">
    <property type="entry name" value="Nucleic acid-binding proteins"/>
    <property type="match status" value="1"/>
</dbReference>
<dbReference type="Pfam" id="PF00366">
    <property type="entry name" value="Ribosomal_S17"/>
    <property type="match status" value="1"/>
</dbReference>
<dbReference type="PRINTS" id="PR00973">
    <property type="entry name" value="RIBOSOMALS17"/>
</dbReference>
<evidence type="ECO:0000256" key="6">
    <source>
        <dbReference type="HAMAP-Rule" id="MF_01345"/>
    </source>
</evidence>
<keyword evidence="3 6" id="KW-0694">RNA-binding</keyword>
<dbReference type="EMBL" id="CP019791">
    <property type="protein sequence ID" value="AQT69844.1"/>
    <property type="molecule type" value="Genomic_DNA"/>
</dbReference>
<dbReference type="InterPro" id="IPR000266">
    <property type="entry name" value="Ribosomal_uS17"/>
</dbReference>
<dbReference type="STRING" id="1936003.STSP2_03042"/>
<evidence type="ECO:0000313" key="9">
    <source>
        <dbReference type="Proteomes" id="UP000189674"/>
    </source>
</evidence>
<dbReference type="InterPro" id="IPR012340">
    <property type="entry name" value="NA-bd_OB-fold"/>
</dbReference>
<accession>A0A1U9NQ38</accession>
<comment type="subunit">
    <text evidence="6">Part of the 30S ribosomal subunit.</text>
</comment>
<dbReference type="InterPro" id="IPR019979">
    <property type="entry name" value="Ribosomal_uS17_CS"/>
</dbReference>
<evidence type="ECO:0000256" key="7">
    <source>
        <dbReference type="RuleBase" id="RU003872"/>
    </source>
</evidence>
<protein>
    <recommendedName>
        <fullName evidence="6">Small ribosomal subunit protein uS17</fullName>
    </recommendedName>
</protein>
<dbReference type="GO" id="GO:0006412">
    <property type="term" value="P:translation"/>
    <property type="evidence" value="ECO:0007669"/>
    <property type="project" value="UniProtKB-UniRule"/>
</dbReference>
<comment type="similarity">
    <text evidence="1 6 7">Belongs to the universal ribosomal protein uS17 family.</text>
</comment>
<dbReference type="NCBIfam" id="TIGR03635">
    <property type="entry name" value="uS17_bact"/>
    <property type="match status" value="1"/>
</dbReference>
<dbReference type="Gene3D" id="2.40.50.140">
    <property type="entry name" value="Nucleic acid-binding proteins"/>
    <property type="match status" value="1"/>
</dbReference>
<organism evidence="8 9">
    <name type="scientific">Anaerohalosphaera lusitana</name>
    <dbReference type="NCBI Taxonomy" id="1936003"/>
    <lineage>
        <taxon>Bacteria</taxon>
        <taxon>Pseudomonadati</taxon>
        <taxon>Planctomycetota</taxon>
        <taxon>Phycisphaerae</taxon>
        <taxon>Sedimentisphaerales</taxon>
        <taxon>Anaerohalosphaeraceae</taxon>
        <taxon>Anaerohalosphaera</taxon>
    </lineage>
</organism>
<dbReference type="OrthoDB" id="9811714at2"/>
<dbReference type="PANTHER" id="PTHR10744:SF1">
    <property type="entry name" value="SMALL RIBOSOMAL SUBUNIT PROTEIN US17M"/>
    <property type="match status" value="1"/>
</dbReference>
<proteinExistence type="inferred from homology"/>